<feature type="non-terminal residue" evidence="1">
    <location>
        <position position="223"/>
    </location>
</feature>
<name>X0U134_9ZZZZ</name>
<organism evidence="1">
    <name type="scientific">marine sediment metagenome</name>
    <dbReference type="NCBI Taxonomy" id="412755"/>
    <lineage>
        <taxon>unclassified sequences</taxon>
        <taxon>metagenomes</taxon>
        <taxon>ecological metagenomes</taxon>
    </lineage>
</organism>
<comment type="caution">
    <text evidence="1">The sequence shown here is derived from an EMBL/GenBank/DDBJ whole genome shotgun (WGS) entry which is preliminary data.</text>
</comment>
<protein>
    <submittedName>
        <fullName evidence="1">Uncharacterized protein</fullName>
    </submittedName>
</protein>
<proteinExistence type="predicted"/>
<accession>X0U134</accession>
<dbReference type="AlphaFoldDB" id="X0U134"/>
<evidence type="ECO:0000313" key="1">
    <source>
        <dbReference type="EMBL" id="GAF94127.1"/>
    </source>
</evidence>
<gene>
    <name evidence="1" type="ORF">S01H1_26040</name>
</gene>
<dbReference type="EMBL" id="BARS01015765">
    <property type="protein sequence ID" value="GAF94127.1"/>
    <property type="molecule type" value="Genomic_DNA"/>
</dbReference>
<reference evidence="1" key="1">
    <citation type="journal article" date="2014" name="Front. Microbiol.">
        <title>High frequency of phylogenetically diverse reductive dehalogenase-homologous genes in deep subseafloor sedimentary metagenomes.</title>
        <authorList>
            <person name="Kawai M."/>
            <person name="Futagami T."/>
            <person name="Toyoda A."/>
            <person name="Takaki Y."/>
            <person name="Nishi S."/>
            <person name="Hori S."/>
            <person name="Arai W."/>
            <person name="Tsubouchi T."/>
            <person name="Morono Y."/>
            <person name="Uchiyama I."/>
            <person name="Ito T."/>
            <person name="Fujiyama A."/>
            <person name="Inagaki F."/>
            <person name="Takami H."/>
        </authorList>
    </citation>
    <scope>NUCLEOTIDE SEQUENCE</scope>
    <source>
        <strain evidence="1">Expedition CK06-06</strain>
    </source>
</reference>
<sequence>MQAKFDPWAMLPKARAGRPVAAEAELTPEDEHSLLRGVIGLASYLGESLDKPGAAVRGMLATGDPEQLLHALPFSEAMGIAPKKKVWGRDLLKQWGMLGRNRPGLDWGDVAGFGAEVALDPLWLLAGLPLVKGAVKGVAGGARAAKGLTEARAGVKALREGLKAGKLAGHGRPLRTAAGYAEQIRAGERAVVGLRVPFTAEPFATLGEGSRLGAWAVEKFFYG</sequence>